<reference evidence="2" key="1">
    <citation type="submission" date="2013-08" db="EMBL/GenBank/DDBJ databases">
        <title>The neuropeptide complement of the marine annelid Platynereis dumerilii.</title>
        <authorList>
            <person name="Conzelmann M."/>
            <person name="Williams E.A."/>
            <person name="Krug K."/>
            <person name="Franz-Wachtel M."/>
            <person name="Macek B."/>
            <person name="Jekely G."/>
        </authorList>
    </citation>
    <scope>NUCLEOTIDE SEQUENCE</scope>
</reference>
<accession>V5TCE1</accession>
<dbReference type="GO" id="GO:0007218">
    <property type="term" value="P:neuropeptide signaling pathway"/>
    <property type="evidence" value="ECO:0007669"/>
    <property type="project" value="UniProtKB-KW"/>
</dbReference>
<dbReference type="AlphaFoldDB" id="V5TCE1"/>
<dbReference type="EMBL" id="KF515946">
    <property type="protein sequence ID" value="AHB62385.1"/>
    <property type="molecule type" value="mRNA"/>
</dbReference>
<keyword evidence="1" id="KW-0732">Signal</keyword>
<organism evidence="2">
    <name type="scientific">Platynereis dumerilii</name>
    <name type="common">Dumeril's clam worm</name>
    <dbReference type="NCBI Taxonomy" id="6359"/>
    <lineage>
        <taxon>Eukaryota</taxon>
        <taxon>Metazoa</taxon>
        <taxon>Spiralia</taxon>
        <taxon>Lophotrochozoa</taxon>
        <taxon>Annelida</taxon>
        <taxon>Polychaeta</taxon>
        <taxon>Errantia</taxon>
        <taxon>Phyllodocida</taxon>
        <taxon>Nereididae</taxon>
        <taxon>Platynereis</taxon>
    </lineage>
</organism>
<feature type="chain" id="PRO_5004741818" evidence="1">
    <location>
        <begin position="20"/>
        <end position="178"/>
    </location>
</feature>
<proteinExistence type="evidence at transcript level"/>
<feature type="signal peptide" evidence="1">
    <location>
        <begin position="1"/>
        <end position="19"/>
    </location>
</feature>
<name>V5TCE1_PLADU</name>
<evidence type="ECO:0000313" key="2">
    <source>
        <dbReference type="EMBL" id="AHB62385.1"/>
    </source>
</evidence>
<keyword evidence="2" id="KW-0527">Neuropeptide</keyword>
<protein>
    <submittedName>
        <fullName evidence="2">Prohormone-3 neuropeptide</fullName>
    </submittedName>
</protein>
<sequence length="178" mass="19895">MKSSTFLAVFATLLATALGWSKYYEDSFDELPARRSYCVNSGGKCFTSSECCKGYVCAAFDDLFGRHVAKRIEPGYCILEKSLKPCAKDVDCAEDARCVSLGRKDERYCIQRADSPNDVIYRTAGPKAKLGQECTTNADCEKYGKDGNELCCQKIRRFRQKAKTICDRVNHMSACIPN</sequence>
<evidence type="ECO:0000256" key="1">
    <source>
        <dbReference type="SAM" id="SignalP"/>
    </source>
</evidence>